<dbReference type="PANTHER" id="PTHR43155">
    <property type="entry name" value="CYCLIC DI-GMP PHOSPHODIESTERASE PA4108-RELATED"/>
    <property type="match status" value="1"/>
</dbReference>
<dbReference type="SUPFAM" id="SSF109604">
    <property type="entry name" value="HD-domain/PDEase-like"/>
    <property type="match status" value="2"/>
</dbReference>
<dbReference type="Proteomes" id="UP000218767">
    <property type="component" value="Unassembled WGS sequence"/>
</dbReference>
<dbReference type="Gene3D" id="3.30.450.40">
    <property type="match status" value="1"/>
</dbReference>
<sequence length="620" mass="69411">MADAPQRPDLDTILGADLQAFVNNILHEDGGIDHFRQLLSDDQISKLESRRKLELVTRSGVIFTRERNISNILETTLNTARNLTNSDGGTIYSLEEIYAENPIDPGEIASRNLNFVALQNETMDTNLKGGDIDMMPPVPLEIDGKPNLSNVSAYCANTGEMLNFDDVYDADGFDFTGTSSYDEANGYRSQSMLVIPLEDHENNIIGVLQLINRRMPNGAIGGFTTEDIELVQSVSFPAAASITQQRMINEQVNLFNAFVTMLAQGLGEKSPHTYNHIRRVAALGESIAASLSNSDEGIYADVKYNSDEMAEIKLAGWMHDIGKITTPEHIVSKQVKLQFVMDRFEMIIERCSSKMKDYKIEMLQQQLAASQAGATESELLALRNECDNKTSLLEKQLEALFKANRGSEDMPKEQIELVMDLASQSVEAFYKTEVIIDHGFPLLKSFALEPHVAPLIDDREKSNLLIKRGTLSDDERDQIKSHADRSWRWLMELPFPRKQKRLPLYAGAHHEHLNGSGYPNGIEGKDMPMQARILAIADIFEALVANDRPYKEPMPLSQAMNILGGMVKSGNLDGELMKIFLQSGDYMTYAEEHLNPEQIDDVDIDAWLEAYYVVPEPPTK</sequence>
<name>A0A2A4X5V3_9GAMM</name>
<evidence type="ECO:0000313" key="3">
    <source>
        <dbReference type="Proteomes" id="UP000218767"/>
    </source>
</evidence>
<dbReference type="EMBL" id="NVUL01000040">
    <property type="protein sequence ID" value="PCI77886.1"/>
    <property type="molecule type" value="Genomic_DNA"/>
</dbReference>
<dbReference type="PROSITE" id="PS51832">
    <property type="entry name" value="HD_GYP"/>
    <property type="match status" value="1"/>
</dbReference>
<dbReference type="InterPro" id="IPR003018">
    <property type="entry name" value="GAF"/>
</dbReference>
<dbReference type="InterPro" id="IPR006674">
    <property type="entry name" value="HD_domain"/>
</dbReference>
<dbReference type="CDD" id="cd00077">
    <property type="entry name" value="HDc"/>
    <property type="match status" value="2"/>
</dbReference>
<dbReference type="InterPro" id="IPR037522">
    <property type="entry name" value="HD_GYP_dom"/>
</dbReference>
<dbReference type="Pfam" id="PF13487">
    <property type="entry name" value="HD_5"/>
    <property type="match status" value="1"/>
</dbReference>
<dbReference type="Pfam" id="PF01590">
    <property type="entry name" value="GAF"/>
    <property type="match status" value="1"/>
</dbReference>
<evidence type="ECO:0000259" key="1">
    <source>
        <dbReference type="PROSITE" id="PS51832"/>
    </source>
</evidence>
<dbReference type="Pfam" id="PF01966">
    <property type="entry name" value="HD"/>
    <property type="match status" value="1"/>
</dbReference>
<evidence type="ECO:0000313" key="2">
    <source>
        <dbReference type="EMBL" id="PCI77886.1"/>
    </source>
</evidence>
<dbReference type="PANTHER" id="PTHR43155:SF2">
    <property type="entry name" value="CYCLIC DI-GMP PHOSPHODIESTERASE PA4108"/>
    <property type="match status" value="1"/>
</dbReference>
<proteinExistence type="predicted"/>
<reference evidence="3" key="1">
    <citation type="submission" date="2017-08" db="EMBL/GenBank/DDBJ databases">
        <title>A dynamic microbial community with high functional redundancy inhabits the cold, oxic subseafloor aquifer.</title>
        <authorList>
            <person name="Tully B.J."/>
            <person name="Wheat C.G."/>
            <person name="Glazer B.T."/>
            <person name="Huber J.A."/>
        </authorList>
    </citation>
    <scope>NUCLEOTIDE SEQUENCE [LARGE SCALE GENOMIC DNA]</scope>
</reference>
<dbReference type="GO" id="GO:0008081">
    <property type="term" value="F:phosphoric diester hydrolase activity"/>
    <property type="evidence" value="ECO:0007669"/>
    <property type="project" value="UniProtKB-ARBA"/>
</dbReference>
<accession>A0A2A4X5V3</accession>
<dbReference type="SMART" id="SM00065">
    <property type="entry name" value="GAF"/>
    <property type="match status" value="1"/>
</dbReference>
<feature type="domain" description="HD-GYP" evidence="1">
    <location>
        <begin position="392"/>
        <end position="596"/>
    </location>
</feature>
<dbReference type="Gene3D" id="1.10.3210.10">
    <property type="entry name" value="Hypothetical protein af1432"/>
    <property type="match status" value="2"/>
</dbReference>
<dbReference type="SMART" id="SM00471">
    <property type="entry name" value="HDc"/>
    <property type="match status" value="1"/>
</dbReference>
<dbReference type="InterPro" id="IPR003607">
    <property type="entry name" value="HD/PDEase_dom"/>
</dbReference>
<gene>
    <name evidence="2" type="ORF">COB20_07025</name>
</gene>
<dbReference type="AlphaFoldDB" id="A0A2A4X5V3"/>
<protein>
    <submittedName>
        <fullName evidence="2">Metal-dependent phosphohydrolase</fullName>
    </submittedName>
</protein>
<organism evidence="2 3">
    <name type="scientific">SAR86 cluster bacterium</name>
    <dbReference type="NCBI Taxonomy" id="2030880"/>
    <lineage>
        <taxon>Bacteria</taxon>
        <taxon>Pseudomonadati</taxon>
        <taxon>Pseudomonadota</taxon>
        <taxon>Gammaproteobacteria</taxon>
        <taxon>SAR86 cluster</taxon>
    </lineage>
</organism>
<keyword evidence="2" id="KW-0378">Hydrolase</keyword>
<comment type="caution">
    <text evidence="2">The sequence shown here is derived from an EMBL/GenBank/DDBJ whole genome shotgun (WGS) entry which is preliminary data.</text>
</comment>
<dbReference type="SUPFAM" id="SSF55781">
    <property type="entry name" value="GAF domain-like"/>
    <property type="match status" value="1"/>
</dbReference>
<dbReference type="InterPro" id="IPR029016">
    <property type="entry name" value="GAF-like_dom_sf"/>
</dbReference>